<organism evidence="2 3">
    <name type="scientific">Pyrrhoderma noxium</name>
    <dbReference type="NCBI Taxonomy" id="2282107"/>
    <lineage>
        <taxon>Eukaryota</taxon>
        <taxon>Fungi</taxon>
        <taxon>Dikarya</taxon>
        <taxon>Basidiomycota</taxon>
        <taxon>Agaricomycotina</taxon>
        <taxon>Agaricomycetes</taxon>
        <taxon>Hymenochaetales</taxon>
        <taxon>Hymenochaetaceae</taxon>
        <taxon>Pyrrhoderma</taxon>
    </lineage>
</organism>
<gene>
    <name evidence="2" type="ORF">PNOK_0264400</name>
</gene>
<dbReference type="InterPro" id="IPR050620">
    <property type="entry name" value="Thioredoxin_H-type-like"/>
</dbReference>
<dbReference type="Gene3D" id="3.40.30.10">
    <property type="entry name" value="Glutaredoxin"/>
    <property type="match status" value="1"/>
</dbReference>
<dbReference type="InterPro" id="IPR013766">
    <property type="entry name" value="Thioredoxin_domain"/>
</dbReference>
<dbReference type="CDD" id="cd02947">
    <property type="entry name" value="TRX_family"/>
    <property type="match status" value="1"/>
</dbReference>
<dbReference type="InParanoid" id="A0A286USX3"/>
<reference evidence="2 3" key="1">
    <citation type="journal article" date="2017" name="Mol. Ecol.">
        <title>Comparative and population genomic landscape of Phellinus noxius: A hypervariable fungus causing root rot in trees.</title>
        <authorList>
            <person name="Chung C.L."/>
            <person name="Lee T.J."/>
            <person name="Akiba M."/>
            <person name="Lee H.H."/>
            <person name="Kuo T.H."/>
            <person name="Liu D."/>
            <person name="Ke H.M."/>
            <person name="Yokoi T."/>
            <person name="Roa M.B."/>
            <person name="Lu M.J."/>
            <person name="Chang Y.Y."/>
            <person name="Ann P.J."/>
            <person name="Tsai J.N."/>
            <person name="Chen C.Y."/>
            <person name="Tzean S.S."/>
            <person name="Ota Y."/>
            <person name="Hattori T."/>
            <person name="Sahashi N."/>
            <person name="Liou R.F."/>
            <person name="Kikuchi T."/>
            <person name="Tsai I.J."/>
        </authorList>
    </citation>
    <scope>NUCLEOTIDE SEQUENCE [LARGE SCALE GENOMIC DNA]</scope>
    <source>
        <strain evidence="2 3">FFPRI411160</strain>
    </source>
</reference>
<protein>
    <submittedName>
        <fullName evidence="2">Thioredoxin</fullName>
    </submittedName>
</protein>
<dbReference type="Proteomes" id="UP000217199">
    <property type="component" value="Unassembled WGS sequence"/>
</dbReference>
<keyword evidence="3" id="KW-1185">Reference proteome</keyword>
<proteinExistence type="predicted"/>
<dbReference type="AlphaFoldDB" id="A0A286USX3"/>
<comment type="caution">
    <text evidence="2">The sequence shown here is derived from an EMBL/GenBank/DDBJ whole genome shotgun (WGS) entry which is preliminary data.</text>
</comment>
<evidence type="ECO:0000313" key="3">
    <source>
        <dbReference type="Proteomes" id="UP000217199"/>
    </source>
</evidence>
<dbReference type="STRING" id="2282107.A0A286USX3"/>
<name>A0A286USX3_9AGAM</name>
<dbReference type="OrthoDB" id="2121326at2759"/>
<dbReference type="EMBL" id="NBII01000002">
    <property type="protein sequence ID" value="PAV22687.1"/>
    <property type="molecule type" value="Genomic_DNA"/>
</dbReference>
<evidence type="ECO:0000259" key="1">
    <source>
        <dbReference type="Pfam" id="PF00085"/>
    </source>
</evidence>
<accession>A0A286USX3</accession>
<dbReference type="PANTHER" id="PTHR10438:SF468">
    <property type="entry name" value="THIOREDOXIN-1-RELATED"/>
    <property type="match status" value="1"/>
</dbReference>
<sequence>MVKSVESLEEFKTIIKKDVFTVFDFWATWYPSKIEYYKVDVDAVPDVAQEVGVRAMPTFFLFKNGEKVDELVGANPAGLNNLIAKAK</sequence>
<feature type="domain" description="Thioredoxin" evidence="1">
    <location>
        <begin position="32"/>
        <end position="84"/>
    </location>
</feature>
<dbReference type="SUPFAM" id="SSF52833">
    <property type="entry name" value="Thioredoxin-like"/>
    <property type="match status" value="1"/>
</dbReference>
<dbReference type="PANTHER" id="PTHR10438">
    <property type="entry name" value="THIOREDOXIN"/>
    <property type="match status" value="1"/>
</dbReference>
<dbReference type="Pfam" id="PF00085">
    <property type="entry name" value="Thioredoxin"/>
    <property type="match status" value="1"/>
</dbReference>
<evidence type="ECO:0000313" key="2">
    <source>
        <dbReference type="EMBL" id="PAV22687.1"/>
    </source>
</evidence>
<dbReference type="InterPro" id="IPR036249">
    <property type="entry name" value="Thioredoxin-like_sf"/>
</dbReference>